<dbReference type="Proteomes" id="UP000006526">
    <property type="component" value="Segment"/>
</dbReference>
<evidence type="ECO:0000313" key="2">
    <source>
        <dbReference type="EMBL" id="ADO98013.1"/>
    </source>
</evidence>
<proteinExistence type="predicted"/>
<dbReference type="GeneID" id="10329308"/>
<organism evidence="2 3">
    <name type="scientific">Synechococcus phage S-SSM5</name>
    <dbReference type="NCBI Taxonomy" id="445685"/>
    <lineage>
        <taxon>Viruses</taxon>
        <taxon>Duplodnaviria</taxon>
        <taxon>Heunggongvirae</taxon>
        <taxon>Uroviricota</taxon>
        <taxon>Caudoviricetes</taxon>
        <taxon>Pantevenvirales</taxon>
        <taxon>Kyanoviridae</taxon>
        <taxon>Glaucusvirus</taxon>
        <taxon>Glaucusvirus ssm5</taxon>
    </lineage>
</organism>
<reference evidence="2 3" key="1">
    <citation type="journal article" date="2010" name="Environ. Microbiol.">
        <title>Genomic analysis of oceanic cyanobacterial myoviruses compared with T4-like myoviruses from diverse hosts and environments.</title>
        <authorList>
            <person name="Sullivan M.B."/>
            <person name="Huang K.H."/>
            <person name="Ignacio-Espinoza J.C."/>
            <person name="Berlin A.M."/>
            <person name="Kelly L."/>
            <person name="Weigele P.R."/>
            <person name="DeFrancesco A.S."/>
            <person name="Kern S.E."/>
            <person name="Thompson L.R."/>
            <person name="Young S."/>
            <person name="Yandava C."/>
            <person name="Fu R."/>
            <person name="Krastins B."/>
            <person name="Chase M."/>
            <person name="Sarracino D."/>
            <person name="Osburne M.S."/>
            <person name="Henn M.R."/>
            <person name="Chisholm S.W."/>
        </authorList>
    </citation>
    <scope>NUCLEOTIDE SEQUENCE [LARGE SCALE GENOMIC DNA]</scope>
    <source>
        <strain evidence="2">8102-12</strain>
    </source>
</reference>
<gene>
    <name evidence="2" type="ORF">SSSM5_057</name>
</gene>
<dbReference type="EMBL" id="GU071097">
    <property type="protein sequence ID" value="ADO98013.1"/>
    <property type="molecule type" value="Genomic_DNA"/>
</dbReference>
<keyword evidence="3" id="KW-1185">Reference proteome</keyword>
<sequence length="64" mass="7186">MGCDTCINCPPPLDWGGVLYYIINVGGKGEHRSCSLRRTSPTHNSLHYNGSSSTRKQIRRHRNS</sequence>
<dbReference type="KEGG" id="vg:10329308"/>
<evidence type="ECO:0000313" key="3">
    <source>
        <dbReference type="Proteomes" id="UP000006526"/>
    </source>
</evidence>
<feature type="compositionally biased region" description="Polar residues" evidence="1">
    <location>
        <begin position="36"/>
        <end position="55"/>
    </location>
</feature>
<name>E3SK97_9CAUD</name>
<protein>
    <submittedName>
        <fullName evidence="2">Uncharacterized protein</fullName>
    </submittedName>
</protein>
<dbReference type="RefSeq" id="YP_004324660.1">
    <property type="nucleotide sequence ID" value="NC_015289.1"/>
</dbReference>
<feature type="region of interest" description="Disordered" evidence="1">
    <location>
        <begin position="33"/>
        <end position="64"/>
    </location>
</feature>
<evidence type="ECO:0000256" key="1">
    <source>
        <dbReference type="SAM" id="MobiDB-lite"/>
    </source>
</evidence>
<accession>E3SK97</accession>